<dbReference type="SUPFAM" id="SSF53474">
    <property type="entry name" value="alpha/beta-Hydrolases"/>
    <property type="match status" value="1"/>
</dbReference>
<name>A0A8J5T5V2_HOMAM</name>
<dbReference type="GO" id="GO:0016020">
    <property type="term" value="C:membrane"/>
    <property type="evidence" value="ECO:0007669"/>
    <property type="project" value="TreeGrafter"/>
</dbReference>
<sequence length="356" mass="39123">FISISSTVGPGNSATRGISRAGCLTSNFLNIKRHGTSSCIPLKVLNLRNISTSMKMSDSGTPKEIIIPIPSGHIAGKVWNEGGIPFVGLHGWMDNAGTWDKLAPLLPKNVSLISIDLPGHGLSSHRPSGTSHHFSNLLLVIERVVQHFGLSEVNLLAHSMSSGASILYAGTFPEKVKKVIMIDLIKPISVDATDQPLKTAQGIGDLLALESKIGRLPPRYEFNDMVDKMVKSYGDSLSEEAAKILLKRGSTKHADGLYSFNYDPQLKARNIFGMTFEQQKAFANRIQCELLLIKCSNGPLYESMEMYNEMLSIYEKKAKKYIYKIVEGSHHVHLNNAEIVAPILCEFMQNNDSLVS</sequence>
<evidence type="ECO:0000259" key="3">
    <source>
        <dbReference type="Pfam" id="PF00561"/>
    </source>
</evidence>
<reference evidence="4" key="1">
    <citation type="journal article" date="2021" name="Sci. Adv.">
        <title>The American lobster genome reveals insights on longevity, neural, and immune adaptations.</title>
        <authorList>
            <person name="Polinski J.M."/>
            <person name="Zimin A.V."/>
            <person name="Clark K.F."/>
            <person name="Kohn A.B."/>
            <person name="Sadowski N."/>
            <person name="Timp W."/>
            <person name="Ptitsyn A."/>
            <person name="Khanna P."/>
            <person name="Romanova D.Y."/>
            <person name="Williams P."/>
            <person name="Greenwood S.J."/>
            <person name="Moroz L.L."/>
            <person name="Walt D.R."/>
            <person name="Bodnar A.G."/>
        </authorList>
    </citation>
    <scope>NUCLEOTIDE SEQUENCE</scope>
    <source>
        <strain evidence="4">GMGI-L3</strain>
    </source>
</reference>
<comment type="caution">
    <text evidence="4">The sequence shown here is derived from an EMBL/GenBank/DDBJ whole genome shotgun (WGS) entry which is preliminary data.</text>
</comment>
<dbReference type="InterPro" id="IPR050266">
    <property type="entry name" value="AB_hydrolase_sf"/>
</dbReference>
<proteinExistence type="inferred from homology"/>
<dbReference type="Pfam" id="PF00561">
    <property type="entry name" value="Abhydrolase_1"/>
    <property type="match status" value="1"/>
</dbReference>
<accession>A0A8J5T5V2</accession>
<evidence type="ECO:0000313" key="4">
    <source>
        <dbReference type="EMBL" id="KAG7172725.1"/>
    </source>
</evidence>
<comment type="similarity">
    <text evidence="1">Belongs to the AB hydrolase superfamily.</text>
</comment>
<gene>
    <name evidence="4" type="primary">kraken-L</name>
    <name evidence="4" type="ORF">Hamer_G006952</name>
</gene>
<protein>
    <submittedName>
        <fullName evidence="4">Serine hydrolase-like</fullName>
    </submittedName>
</protein>
<dbReference type="AlphaFoldDB" id="A0A8J5T5V2"/>
<evidence type="ECO:0000313" key="5">
    <source>
        <dbReference type="Proteomes" id="UP000747542"/>
    </source>
</evidence>
<evidence type="ECO:0000256" key="2">
    <source>
        <dbReference type="ARBA" id="ARBA00022801"/>
    </source>
</evidence>
<dbReference type="GO" id="GO:0016787">
    <property type="term" value="F:hydrolase activity"/>
    <property type="evidence" value="ECO:0007669"/>
    <property type="project" value="UniProtKB-KW"/>
</dbReference>
<dbReference type="Gene3D" id="3.40.50.1820">
    <property type="entry name" value="alpha/beta hydrolase"/>
    <property type="match status" value="1"/>
</dbReference>
<evidence type="ECO:0000256" key="1">
    <source>
        <dbReference type="ARBA" id="ARBA00008645"/>
    </source>
</evidence>
<feature type="domain" description="AB hydrolase-1" evidence="3">
    <location>
        <begin position="85"/>
        <end position="184"/>
    </location>
</feature>
<feature type="non-terminal residue" evidence="4">
    <location>
        <position position="356"/>
    </location>
</feature>
<keyword evidence="5" id="KW-1185">Reference proteome</keyword>
<dbReference type="PANTHER" id="PTHR43798:SF14">
    <property type="entry name" value="SERINE HYDROLASE-LIKE PROTEIN DDB_G0286239"/>
    <property type="match status" value="1"/>
</dbReference>
<keyword evidence="2 4" id="KW-0378">Hydrolase</keyword>
<dbReference type="Proteomes" id="UP000747542">
    <property type="component" value="Unassembled WGS sequence"/>
</dbReference>
<dbReference type="PANTHER" id="PTHR43798">
    <property type="entry name" value="MONOACYLGLYCEROL LIPASE"/>
    <property type="match status" value="1"/>
</dbReference>
<dbReference type="EMBL" id="JAHLQT010010484">
    <property type="protein sequence ID" value="KAG7172725.1"/>
    <property type="molecule type" value="Genomic_DNA"/>
</dbReference>
<dbReference type="InterPro" id="IPR029058">
    <property type="entry name" value="AB_hydrolase_fold"/>
</dbReference>
<organism evidence="4 5">
    <name type="scientific">Homarus americanus</name>
    <name type="common">American lobster</name>
    <dbReference type="NCBI Taxonomy" id="6706"/>
    <lineage>
        <taxon>Eukaryota</taxon>
        <taxon>Metazoa</taxon>
        <taxon>Ecdysozoa</taxon>
        <taxon>Arthropoda</taxon>
        <taxon>Crustacea</taxon>
        <taxon>Multicrustacea</taxon>
        <taxon>Malacostraca</taxon>
        <taxon>Eumalacostraca</taxon>
        <taxon>Eucarida</taxon>
        <taxon>Decapoda</taxon>
        <taxon>Pleocyemata</taxon>
        <taxon>Astacidea</taxon>
        <taxon>Nephropoidea</taxon>
        <taxon>Nephropidae</taxon>
        <taxon>Homarus</taxon>
    </lineage>
</organism>
<dbReference type="InterPro" id="IPR000073">
    <property type="entry name" value="AB_hydrolase_1"/>
</dbReference>